<dbReference type="InterPro" id="IPR005545">
    <property type="entry name" value="YCII"/>
</dbReference>
<dbReference type="Pfam" id="PF03795">
    <property type="entry name" value="YCII"/>
    <property type="match status" value="1"/>
</dbReference>
<dbReference type="EMBL" id="FXAH01000002">
    <property type="protein sequence ID" value="SMF07849.1"/>
    <property type="molecule type" value="Genomic_DNA"/>
</dbReference>
<dbReference type="STRING" id="28094.SAMN06295900_102332"/>
<dbReference type="Proteomes" id="UP000192911">
    <property type="component" value="Unassembled WGS sequence"/>
</dbReference>
<dbReference type="GeneID" id="95552346"/>
<proteinExistence type="inferred from homology"/>
<dbReference type="OrthoDB" id="9814407at2"/>
<dbReference type="PANTHER" id="PTHR37828:SF1">
    <property type="entry name" value="YCII-RELATED DOMAIN-CONTAINING PROTEIN"/>
    <property type="match status" value="1"/>
</dbReference>
<protein>
    <submittedName>
        <fullName evidence="3">Uncharacterized conserved protein YciI, contains a putative active-site phosphohistidine</fullName>
    </submittedName>
</protein>
<feature type="domain" description="YCII-related" evidence="2">
    <location>
        <begin position="2"/>
        <end position="77"/>
    </location>
</feature>
<evidence type="ECO:0000313" key="3">
    <source>
        <dbReference type="EMBL" id="SMF07849.1"/>
    </source>
</evidence>
<evidence type="ECO:0000259" key="2">
    <source>
        <dbReference type="Pfam" id="PF03795"/>
    </source>
</evidence>
<dbReference type="PANTHER" id="PTHR37828">
    <property type="entry name" value="GSR2449 PROTEIN"/>
    <property type="match status" value="1"/>
</dbReference>
<dbReference type="InterPro" id="IPR011008">
    <property type="entry name" value="Dimeric_a/b-barrel"/>
</dbReference>
<comment type="similarity">
    <text evidence="1">Belongs to the YciI family.</text>
</comment>
<evidence type="ECO:0000313" key="4">
    <source>
        <dbReference type="Proteomes" id="UP000192911"/>
    </source>
</evidence>
<reference evidence="4" key="1">
    <citation type="submission" date="2017-04" db="EMBL/GenBank/DDBJ databases">
        <authorList>
            <person name="Varghese N."/>
            <person name="Submissions S."/>
        </authorList>
    </citation>
    <scope>NUCLEOTIDE SEQUENCE [LARGE SCALE GENOMIC DNA]</scope>
    <source>
        <strain evidence="4">Ballard 720</strain>
    </source>
</reference>
<gene>
    <name evidence="3" type="ORF">SAMN06295900_102332</name>
</gene>
<accession>A0A1X7D3C8</accession>
<organism evidence="3 4">
    <name type="scientific">Trinickia caryophylli</name>
    <name type="common">Paraburkholderia caryophylli</name>
    <dbReference type="NCBI Taxonomy" id="28094"/>
    <lineage>
        <taxon>Bacteria</taxon>
        <taxon>Pseudomonadati</taxon>
        <taxon>Pseudomonadota</taxon>
        <taxon>Betaproteobacteria</taxon>
        <taxon>Burkholderiales</taxon>
        <taxon>Burkholderiaceae</taxon>
        <taxon>Trinickia</taxon>
    </lineage>
</organism>
<evidence type="ECO:0000256" key="1">
    <source>
        <dbReference type="ARBA" id="ARBA00007689"/>
    </source>
</evidence>
<dbReference type="AlphaFoldDB" id="A0A1X7D3C8"/>
<dbReference type="SUPFAM" id="SSF54909">
    <property type="entry name" value="Dimeric alpha+beta barrel"/>
    <property type="match status" value="1"/>
</dbReference>
<dbReference type="Gene3D" id="3.30.70.1060">
    <property type="entry name" value="Dimeric alpha+beta barrel"/>
    <property type="match status" value="1"/>
</dbReference>
<name>A0A1X7D3C8_TRICW</name>
<keyword evidence="4" id="KW-1185">Reference proteome</keyword>
<sequence length="95" mass="10204">MFVVLLQFSDNKDKSAEFMSGHKNWIQQGFSDGVFLLAGSLDDERGGAVLATNTSRAELEARVGADPFVAHGVVRAQIIGITPMRLDARLGALLS</sequence>
<dbReference type="RefSeq" id="WP_085225075.1">
    <property type="nucleotide sequence ID" value="NZ_BSQD01000002.1"/>
</dbReference>